<name>A0A7C4Y4M1_9BACT</name>
<comment type="similarity">
    <text evidence="1">Belongs to the universal stress protein A family.</text>
</comment>
<dbReference type="PANTHER" id="PTHR46268:SF6">
    <property type="entry name" value="UNIVERSAL STRESS PROTEIN UP12"/>
    <property type="match status" value="1"/>
</dbReference>
<dbReference type="PRINTS" id="PR01438">
    <property type="entry name" value="UNVRSLSTRESS"/>
</dbReference>
<dbReference type="CDD" id="cd00293">
    <property type="entry name" value="USP-like"/>
    <property type="match status" value="1"/>
</dbReference>
<evidence type="ECO:0000313" key="3">
    <source>
        <dbReference type="EMBL" id="HGW60821.1"/>
    </source>
</evidence>
<evidence type="ECO:0000259" key="2">
    <source>
        <dbReference type="Pfam" id="PF00582"/>
    </source>
</evidence>
<accession>A0A7C4Y4M1</accession>
<feature type="domain" description="UspA" evidence="2">
    <location>
        <begin position="1"/>
        <end position="133"/>
    </location>
</feature>
<dbReference type="Gene3D" id="3.40.50.12370">
    <property type="match status" value="1"/>
</dbReference>
<dbReference type="InterPro" id="IPR006015">
    <property type="entry name" value="Universal_stress_UspA"/>
</dbReference>
<protein>
    <submittedName>
        <fullName evidence="3">Universal stress protein</fullName>
    </submittedName>
</protein>
<dbReference type="SUPFAM" id="SSF52402">
    <property type="entry name" value="Adenine nucleotide alpha hydrolases-like"/>
    <property type="match status" value="1"/>
</dbReference>
<dbReference type="PANTHER" id="PTHR46268">
    <property type="entry name" value="STRESS RESPONSE PROTEIN NHAX"/>
    <property type="match status" value="1"/>
</dbReference>
<gene>
    <name evidence="3" type="ORF">ENV82_05275</name>
</gene>
<dbReference type="EMBL" id="DTHV01000155">
    <property type="protein sequence ID" value="HGW60821.1"/>
    <property type="molecule type" value="Genomic_DNA"/>
</dbReference>
<comment type="caution">
    <text evidence="3">The sequence shown here is derived from an EMBL/GenBank/DDBJ whole genome shotgun (WGS) entry which is preliminary data.</text>
</comment>
<reference evidence="3" key="1">
    <citation type="journal article" date="2020" name="mSystems">
        <title>Genome- and Community-Level Interaction Insights into Carbon Utilization and Element Cycling Functions of Hydrothermarchaeota in Hydrothermal Sediment.</title>
        <authorList>
            <person name="Zhou Z."/>
            <person name="Liu Y."/>
            <person name="Xu W."/>
            <person name="Pan J."/>
            <person name="Luo Z.H."/>
            <person name="Li M."/>
        </authorList>
    </citation>
    <scope>NUCLEOTIDE SEQUENCE [LARGE SCALE GENOMIC DNA]</scope>
    <source>
        <strain evidence="3">SpSt-794</strain>
    </source>
</reference>
<organism evidence="3">
    <name type="scientific">Caldisericum exile</name>
    <dbReference type="NCBI Taxonomy" id="693075"/>
    <lineage>
        <taxon>Bacteria</taxon>
        <taxon>Pseudomonadati</taxon>
        <taxon>Caldisericota/Cryosericota group</taxon>
        <taxon>Caldisericota</taxon>
        <taxon>Caldisericia</taxon>
        <taxon>Caldisericales</taxon>
        <taxon>Caldisericaceae</taxon>
        <taxon>Caldisericum</taxon>
    </lineage>
</organism>
<dbReference type="AlphaFoldDB" id="A0A7C4Y4M1"/>
<dbReference type="Pfam" id="PF00582">
    <property type="entry name" value="Usp"/>
    <property type="match status" value="1"/>
</dbReference>
<proteinExistence type="inferred from homology"/>
<sequence>MYKKIVVLVDNSPVMEQVVDYVYNLFPHATLYLLNVVNLGPFAGYYTKTVFREMKAMGEETLHRLELMLDEKNAKFHTEVLEGEPVYTLLNYARKEEGELIVIETHSGTSVNKIKIGGTTYNLLVNSHIPVLLLGENLEIKRSPRILHPTSGSKYSEIATVEVGKLASYWNSQVEALVLREPKERFAQRIKEIFGNFHINFSISYADESEINSILKRAGNSDIIIGSRGSPRMQYKLRNIFKPFSLDATLKLVVAFLPKPLLLICD</sequence>
<dbReference type="InterPro" id="IPR006016">
    <property type="entry name" value="UspA"/>
</dbReference>
<evidence type="ECO:0000256" key="1">
    <source>
        <dbReference type="ARBA" id="ARBA00008791"/>
    </source>
</evidence>